<reference evidence="1" key="1">
    <citation type="journal article" date="2015" name="BMC Genomics">
        <title>Genome mining reveals unlocked bioactive potential of marine Gram-negative bacteria.</title>
        <authorList>
            <person name="Machado H."/>
            <person name="Sonnenschein E.C."/>
            <person name="Melchiorsen J."/>
            <person name="Gram L."/>
        </authorList>
    </citation>
    <scope>NUCLEOTIDE SEQUENCE</scope>
    <source>
        <strain evidence="1">S2052</strain>
    </source>
</reference>
<dbReference type="RefSeq" id="WP_045987371.1">
    <property type="nucleotide sequence ID" value="NZ_CP063051.1"/>
</dbReference>
<dbReference type="InterPro" id="IPR021501">
    <property type="entry name" value="DUF3157"/>
</dbReference>
<name>A0A837G314_9VIBR</name>
<proteinExistence type="predicted"/>
<sequence>MNKLIGLFTLLTSSLVFASQTVTLEDGRQVQLNDDFTWQYVMPVEASKTDEMAVAEETVQPAATIPVKKAKVAAIPLIEKAVGTIVTVGSDRATMQLSDSGVEVLLGAVSYQDGQLMIPTSVTNQSSQSVILVEIEIQVATTSGDVLSKESVKVWQSIKRMADTYLRPQQAEQGKTIELAIDQAEQYLVTAKVINLETR</sequence>
<accession>A0A837G314</accession>
<dbReference type="Pfam" id="PF11355">
    <property type="entry name" value="DUF3157"/>
    <property type="match status" value="1"/>
</dbReference>
<dbReference type="EMBL" id="JXXR01000028">
    <property type="protein sequence ID" value="KJY67236.1"/>
    <property type="molecule type" value="Genomic_DNA"/>
</dbReference>
<protein>
    <submittedName>
        <fullName evidence="1">Ribonuclease</fullName>
    </submittedName>
</protein>
<organism evidence="1">
    <name type="scientific">Vibrio coralliilyticus</name>
    <dbReference type="NCBI Taxonomy" id="190893"/>
    <lineage>
        <taxon>Bacteria</taxon>
        <taxon>Pseudomonadati</taxon>
        <taxon>Pseudomonadota</taxon>
        <taxon>Gammaproteobacteria</taxon>
        <taxon>Vibrionales</taxon>
        <taxon>Vibrionaceae</taxon>
        <taxon>Vibrio</taxon>
    </lineage>
</organism>
<evidence type="ECO:0000313" key="1">
    <source>
        <dbReference type="EMBL" id="KJY67236.1"/>
    </source>
</evidence>
<gene>
    <name evidence="1" type="ORF">TW71_22865</name>
</gene>
<comment type="caution">
    <text evidence="1">The sequence shown here is derived from an EMBL/GenBank/DDBJ whole genome shotgun (WGS) entry which is preliminary data.</text>
</comment>
<dbReference type="AlphaFoldDB" id="A0A837G314"/>